<dbReference type="Proteomes" id="UP001255856">
    <property type="component" value="Unassembled WGS sequence"/>
</dbReference>
<gene>
    <name evidence="1" type="ORF">QBZ16_000448</name>
</gene>
<evidence type="ECO:0000313" key="1">
    <source>
        <dbReference type="EMBL" id="KAK2080594.1"/>
    </source>
</evidence>
<dbReference type="EMBL" id="JASFZW010000001">
    <property type="protein sequence ID" value="KAK2080594.1"/>
    <property type="molecule type" value="Genomic_DNA"/>
</dbReference>
<proteinExistence type="predicted"/>
<keyword evidence="2" id="KW-1185">Reference proteome</keyword>
<accession>A0AAD9MIR4</accession>
<sequence length="211" mass="23238">MWFAAPEVNESDAILADQLRTYERQIEDCELATPISHWDGFSGLVRVSDEPLALLLQKRTRQPENEHAATEQEAIPAASPFAAATVQRRGEDGAPPSGTDPLHSMLESARSLLARGKRQEAGTVLQAVLASAPFKRVDVSREAIAMLLEARGYADERPPRAPAVCPPDKGEPRRALFILQKARQMLGNEAEGREAEQISLLSDYIEARHHI</sequence>
<comment type="caution">
    <text evidence="1">The sequence shown here is derived from an EMBL/GenBank/DDBJ whole genome shotgun (WGS) entry which is preliminary data.</text>
</comment>
<reference evidence="1" key="1">
    <citation type="submission" date="2021-01" db="EMBL/GenBank/DDBJ databases">
        <authorList>
            <person name="Eckstrom K.M.E."/>
        </authorList>
    </citation>
    <scope>NUCLEOTIDE SEQUENCE</scope>
    <source>
        <strain evidence="1">UVCC 0001</strain>
    </source>
</reference>
<name>A0AAD9MIR4_PROWI</name>
<protein>
    <submittedName>
        <fullName evidence="1">Uncharacterized protein</fullName>
    </submittedName>
</protein>
<dbReference type="AlphaFoldDB" id="A0AAD9MIR4"/>
<evidence type="ECO:0000313" key="2">
    <source>
        <dbReference type="Proteomes" id="UP001255856"/>
    </source>
</evidence>
<organism evidence="1 2">
    <name type="scientific">Prototheca wickerhamii</name>
    <dbReference type="NCBI Taxonomy" id="3111"/>
    <lineage>
        <taxon>Eukaryota</taxon>
        <taxon>Viridiplantae</taxon>
        <taxon>Chlorophyta</taxon>
        <taxon>core chlorophytes</taxon>
        <taxon>Trebouxiophyceae</taxon>
        <taxon>Chlorellales</taxon>
        <taxon>Chlorellaceae</taxon>
        <taxon>Prototheca</taxon>
    </lineage>
</organism>